<feature type="domain" description="Guanylate kinase-like" evidence="4">
    <location>
        <begin position="2"/>
        <end position="229"/>
    </location>
</feature>
<dbReference type="GO" id="GO:0004385">
    <property type="term" value="F:GMP kinase activity"/>
    <property type="evidence" value="ECO:0007669"/>
    <property type="project" value="TreeGrafter"/>
</dbReference>
<dbReference type="PANTHER" id="PTHR23117">
    <property type="entry name" value="GUANYLATE KINASE-RELATED"/>
    <property type="match status" value="1"/>
</dbReference>
<comment type="similarity">
    <text evidence="1">Belongs to the guanylate kinase family.</text>
</comment>
<evidence type="ECO:0000256" key="1">
    <source>
        <dbReference type="ARBA" id="ARBA00005790"/>
    </source>
</evidence>
<dbReference type="GeneID" id="80820193"/>
<dbReference type="EMBL" id="FNYY01000018">
    <property type="protein sequence ID" value="SEK01609.1"/>
    <property type="molecule type" value="Genomic_DNA"/>
</dbReference>
<name>A0A975WDJ7_9RHOB</name>
<gene>
    <name evidence="5" type="ORF">SAMN04487940_11883</name>
</gene>
<dbReference type="AlphaFoldDB" id="A0A975WDJ7"/>
<organism evidence="5 6">
    <name type="scientific">Marinovum algicola</name>
    <dbReference type="NCBI Taxonomy" id="42444"/>
    <lineage>
        <taxon>Bacteria</taxon>
        <taxon>Pseudomonadati</taxon>
        <taxon>Pseudomonadota</taxon>
        <taxon>Alphaproteobacteria</taxon>
        <taxon>Rhodobacterales</taxon>
        <taxon>Roseobacteraceae</taxon>
        <taxon>Marinovum</taxon>
    </lineage>
</organism>
<proteinExistence type="inferred from homology"/>
<keyword evidence="3 5" id="KW-0418">Kinase</keyword>
<protein>
    <submittedName>
        <fullName evidence="5">Guanylate kinase</fullName>
    </submittedName>
</protein>
<evidence type="ECO:0000259" key="4">
    <source>
        <dbReference type="PROSITE" id="PS50052"/>
    </source>
</evidence>
<comment type="caution">
    <text evidence="5">The sequence shown here is derived from an EMBL/GenBank/DDBJ whole genome shotgun (WGS) entry which is preliminary data.</text>
</comment>
<reference evidence="5 6" key="1">
    <citation type="submission" date="2016-10" db="EMBL/GenBank/DDBJ databases">
        <authorList>
            <person name="Varghese N."/>
            <person name="Submissions S."/>
        </authorList>
    </citation>
    <scope>NUCLEOTIDE SEQUENCE [LARGE SCALE GENOMIC DNA]</scope>
    <source>
        <strain evidence="5 6">FF3</strain>
    </source>
</reference>
<dbReference type="SMART" id="SM00072">
    <property type="entry name" value="GuKc"/>
    <property type="match status" value="1"/>
</dbReference>
<dbReference type="InterPro" id="IPR008145">
    <property type="entry name" value="GK/Ca_channel_bsu"/>
</dbReference>
<evidence type="ECO:0000313" key="6">
    <source>
        <dbReference type="Proteomes" id="UP000182932"/>
    </source>
</evidence>
<accession>A0A975WDJ7</accession>
<keyword evidence="2" id="KW-0808">Transferase</keyword>
<evidence type="ECO:0000256" key="3">
    <source>
        <dbReference type="ARBA" id="ARBA00022777"/>
    </source>
</evidence>
<evidence type="ECO:0000313" key="5">
    <source>
        <dbReference type="EMBL" id="SEK01609.1"/>
    </source>
</evidence>
<dbReference type="Gene3D" id="3.40.50.300">
    <property type="entry name" value="P-loop containing nucleotide triphosphate hydrolases"/>
    <property type="match status" value="1"/>
</dbReference>
<dbReference type="InterPro" id="IPR027417">
    <property type="entry name" value="P-loop_NTPase"/>
</dbReference>
<dbReference type="Pfam" id="PF00625">
    <property type="entry name" value="Guanylate_kin"/>
    <property type="match status" value="1"/>
</dbReference>
<evidence type="ECO:0000256" key="2">
    <source>
        <dbReference type="ARBA" id="ARBA00022679"/>
    </source>
</evidence>
<sequence>MPKLILISGPSGIGKSPLAANLCRIDRELADEIEELVLFNDRRMRPGETDGVDYHFRTRDEIERLGENPGVLLIDNRGDLQALDLAEIDRILESGCHALYEGNPGLPARLREAGILTPHDSLSIFLAPLSHEEIRQAKADDIDLPGLFAGIQRRKLLHRTSQEEGTLSLGDLENIETRATSAYDECRQACHFDHVVPLHDGEGNDNWDRFGLPIGSARHATRTVAALIRGEAAEGAETWEADLLP</sequence>
<dbReference type="RefSeq" id="WP_074838439.1">
    <property type="nucleotide sequence ID" value="NZ_CATMKJ010000016.1"/>
</dbReference>
<dbReference type="Proteomes" id="UP000182932">
    <property type="component" value="Unassembled WGS sequence"/>
</dbReference>
<dbReference type="GO" id="GO:0005829">
    <property type="term" value="C:cytosol"/>
    <property type="evidence" value="ECO:0007669"/>
    <property type="project" value="TreeGrafter"/>
</dbReference>
<keyword evidence="6" id="KW-1185">Reference proteome</keyword>
<dbReference type="PROSITE" id="PS50052">
    <property type="entry name" value="GUANYLATE_KINASE_2"/>
    <property type="match status" value="1"/>
</dbReference>
<dbReference type="InterPro" id="IPR008144">
    <property type="entry name" value="Guanylate_kin-like_dom"/>
</dbReference>
<dbReference type="SUPFAM" id="SSF52540">
    <property type="entry name" value="P-loop containing nucleoside triphosphate hydrolases"/>
    <property type="match status" value="1"/>
</dbReference>
<dbReference type="PANTHER" id="PTHR23117:SF13">
    <property type="entry name" value="GUANYLATE KINASE"/>
    <property type="match status" value="1"/>
</dbReference>